<name>A0A4Q5AVM9_9BIFI</name>
<gene>
    <name evidence="1" type="ORF">PG2001B_1666</name>
</gene>
<dbReference type="EMBL" id="RYUY01000014">
    <property type="protein sequence ID" value="RYQ36676.1"/>
    <property type="molecule type" value="Genomic_DNA"/>
</dbReference>
<dbReference type="AlphaFoldDB" id="A0A4Q5AVM9"/>
<sequence>MTDHFISSTRGDDGNDGRARTTAWRTLARAEDATLLPGDSILLERGSRFVGESMHLNAVRGQAQHPVTIGCYGDPALPLPLIACNGTGRWFEDYRAPIGGAPHRNRGTVSTAVLLRDCSHVHVHDLEITNQRIDDADGLAYNDLDVMDRTGVAVIAENGGTSRGIALERLFIHDVDGNVYDKHMANGGIQVIAHLPEDPTRLETDIACFDDVRIANNIVRDTRRWGIAVGYTAYLNIIDNGGRDAHGDWNNTFDYGDGTIDDERIRTYGATNIVVEGNVVERAGGDAITVMYCDRPLVRRNISRQAAKDIRSDVYTATSNDRVAAAIWPWRCKHAVFEYNEAHDTLNADRGNGDGQAWDADFGDGTEYRYNYSHNNSGGCVMFCNEKAVHSSFHHNVSDRDRMGAIDIPRNPDARVTDNTFIIAEDADPLRLERADGTATIADNTFVNAADAPKRTNWHPQGSHVEYTGNVYIGFANTPQDDVEVRPAEERLLNHE</sequence>
<dbReference type="Proteomes" id="UP000293208">
    <property type="component" value="Unassembled WGS sequence"/>
</dbReference>
<evidence type="ECO:0000313" key="1">
    <source>
        <dbReference type="EMBL" id="RYQ36676.1"/>
    </source>
</evidence>
<dbReference type="InterPro" id="IPR011050">
    <property type="entry name" value="Pectin_lyase_fold/virulence"/>
</dbReference>
<evidence type="ECO:0000313" key="2">
    <source>
        <dbReference type="Proteomes" id="UP000293208"/>
    </source>
</evidence>
<organism evidence="1 2">
    <name type="scientific">Bifidobacterium pseudolongum subsp. globosum</name>
    <dbReference type="NCBI Taxonomy" id="1690"/>
    <lineage>
        <taxon>Bacteria</taxon>
        <taxon>Bacillati</taxon>
        <taxon>Actinomycetota</taxon>
        <taxon>Actinomycetes</taxon>
        <taxon>Bifidobacteriales</taxon>
        <taxon>Bifidobacteriaceae</taxon>
        <taxon>Bifidobacterium</taxon>
    </lineage>
</organism>
<reference evidence="1 2" key="1">
    <citation type="submission" date="2018-12" db="EMBL/GenBank/DDBJ databases">
        <title>Unveiling genomic diversity among members of the Bifidobacterium pseudolongum species, a widely distributed gut commensal of the animal kingdom.</title>
        <authorList>
            <person name="Lugli G.A."/>
            <person name="Duranti S."/>
            <person name="Albert K."/>
            <person name="Mancabelli L."/>
            <person name="Napoli S."/>
            <person name="Viappiani A."/>
            <person name="Anzalone R."/>
            <person name="Longhi G."/>
            <person name="Milani C."/>
            <person name="Turroni F."/>
            <person name="Alessandri G."/>
            <person name="Sela D.A."/>
            <person name="Van Sinderen D."/>
            <person name="Ventura M."/>
        </authorList>
    </citation>
    <scope>NUCLEOTIDE SEQUENCE [LARGE SCALE GENOMIC DNA]</scope>
    <source>
        <strain evidence="1 2">2001B</strain>
    </source>
</reference>
<protein>
    <submittedName>
        <fullName evidence="1">Polyhydroxyalkanoate depolymerase</fullName>
    </submittedName>
</protein>
<dbReference type="RefSeq" id="WP_129914573.1">
    <property type="nucleotide sequence ID" value="NZ_RYUY01000014.1"/>
</dbReference>
<accession>A0A4Q5AVM9</accession>
<dbReference type="InterPro" id="IPR012334">
    <property type="entry name" value="Pectin_lyas_fold"/>
</dbReference>
<proteinExistence type="predicted"/>
<dbReference type="SUPFAM" id="SSF51126">
    <property type="entry name" value="Pectin lyase-like"/>
    <property type="match status" value="1"/>
</dbReference>
<dbReference type="Gene3D" id="2.160.20.10">
    <property type="entry name" value="Single-stranded right-handed beta-helix, Pectin lyase-like"/>
    <property type="match status" value="1"/>
</dbReference>
<comment type="caution">
    <text evidence="1">The sequence shown here is derived from an EMBL/GenBank/DDBJ whole genome shotgun (WGS) entry which is preliminary data.</text>
</comment>
<dbReference type="SMART" id="SM00710">
    <property type="entry name" value="PbH1"/>
    <property type="match status" value="5"/>
</dbReference>
<dbReference type="InterPro" id="IPR006626">
    <property type="entry name" value="PbH1"/>
</dbReference>